<gene>
    <name evidence="2" type="ORF">E4U43_004850</name>
</gene>
<evidence type="ECO:0000313" key="2">
    <source>
        <dbReference type="EMBL" id="KAG5988037.1"/>
    </source>
</evidence>
<reference evidence="2" key="1">
    <citation type="journal article" date="2020" name="bioRxiv">
        <title>Whole genome comparisons of ergot fungi reveals the divergence and evolution of species within the genus Claviceps are the result of varying mechanisms driving genome evolution and host range expansion.</title>
        <authorList>
            <person name="Wyka S.A."/>
            <person name="Mondo S.J."/>
            <person name="Liu M."/>
            <person name="Dettman J."/>
            <person name="Nalam V."/>
            <person name="Broders K.D."/>
        </authorList>
    </citation>
    <scope>NUCLEOTIDE SEQUENCE</scope>
    <source>
        <strain evidence="2">CCC 602</strain>
    </source>
</reference>
<feature type="compositionally biased region" description="Basic and acidic residues" evidence="1">
    <location>
        <begin position="161"/>
        <end position="172"/>
    </location>
</feature>
<dbReference type="Proteomes" id="UP000748025">
    <property type="component" value="Unassembled WGS sequence"/>
</dbReference>
<dbReference type="OrthoDB" id="4954845at2759"/>
<proteinExistence type="predicted"/>
<feature type="region of interest" description="Disordered" evidence="1">
    <location>
        <begin position="119"/>
        <end position="141"/>
    </location>
</feature>
<protein>
    <submittedName>
        <fullName evidence="2">Uncharacterized protein</fullName>
    </submittedName>
</protein>
<feature type="region of interest" description="Disordered" evidence="1">
    <location>
        <begin position="153"/>
        <end position="190"/>
    </location>
</feature>
<dbReference type="EMBL" id="SRPW01003155">
    <property type="protein sequence ID" value="KAG5988037.1"/>
    <property type="molecule type" value="Genomic_DNA"/>
</dbReference>
<keyword evidence="3" id="KW-1185">Reference proteome</keyword>
<accession>A0A9P7N5K4</accession>
<name>A0A9P7N5K4_9HYPO</name>
<dbReference type="AlphaFoldDB" id="A0A9P7N5K4"/>
<sequence>MEFQHPCPAACLVDPTNPEQFPSFQTTSAPSSNLYFIDEFGYPIPLPELAIYPDPGFLCDDSPMPDQLSCSLIPHLHSELLAWPSSESYMTESWAMDLVPPASSSSDPFELEPRDAMSPALMPASSSSPFAARNHAEPGSQVEQQVLLTHLPAADSTPPEPDVHVAPKDCAPREPSPSLLPPLTPHPNDDHTPPYMTPRAIKARELILQCDFPKDTSPNHALKREPCAQNVRFLNQ</sequence>
<feature type="compositionally biased region" description="Low complexity" evidence="1">
    <location>
        <begin position="119"/>
        <end position="132"/>
    </location>
</feature>
<evidence type="ECO:0000256" key="1">
    <source>
        <dbReference type="SAM" id="MobiDB-lite"/>
    </source>
</evidence>
<feature type="compositionally biased region" description="Pro residues" evidence="1">
    <location>
        <begin position="174"/>
        <end position="185"/>
    </location>
</feature>
<organism evidence="2 3">
    <name type="scientific">Claviceps pusilla</name>
    <dbReference type="NCBI Taxonomy" id="123648"/>
    <lineage>
        <taxon>Eukaryota</taxon>
        <taxon>Fungi</taxon>
        <taxon>Dikarya</taxon>
        <taxon>Ascomycota</taxon>
        <taxon>Pezizomycotina</taxon>
        <taxon>Sordariomycetes</taxon>
        <taxon>Hypocreomycetidae</taxon>
        <taxon>Hypocreales</taxon>
        <taxon>Clavicipitaceae</taxon>
        <taxon>Claviceps</taxon>
    </lineage>
</organism>
<evidence type="ECO:0000313" key="3">
    <source>
        <dbReference type="Proteomes" id="UP000748025"/>
    </source>
</evidence>
<comment type="caution">
    <text evidence="2">The sequence shown here is derived from an EMBL/GenBank/DDBJ whole genome shotgun (WGS) entry which is preliminary data.</text>
</comment>